<accession>A0ABM7IMZ6</accession>
<geneLocation type="plasmid" evidence="2 3">
    <name>pJCM15296</name>
</geneLocation>
<name>A0ABM7IMZ6_9MYCO</name>
<protein>
    <submittedName>
        <fullName evidence="2">Uncharacterized protein</fullName>
    </submittedName>
</protein>
<dbReference type="EMBL" id="AP022578">
    <property type="protein sequence ID" value="BBX88164.1"/>
    <property type="molecule type" value="Genomic_DNA"/>
</dbReference>
<evidence type="ECO:0000256" key="1">
    <source>
        <dbReference type="SAM" id="MobiDB-lite"/>
    </source>
</evidence>
<feature type="region of interest" description="Disordered" evidence="1">
    <location>
        <begin position="1"/>
        <end position="76"/>
    </location>
</feature>
<gene>
    <name evidence="2" type="ORF">MAUB_63650</name>
</gene>
<sequence>MTAPLVGEHITDQGQGDRHHPAGAERGQQPERDKHAGAIGQGGQRGEHDEPAADPRITRFRPIRSESGPHNKVIAP</sequence>
<keyword evidence="2" id="KW-0614">Plasmid</keyword>
<feature type="compositionally biased region" description="Basic and acidic residues" evidence="1">
    <location>
        <begin position="9"/>
        <end position="36"/>
    </location>
</feature>
<dbReference type="Proteomes" id="UP000465609">
    <property type="component" value="Plasmid pJCM15296"/>
</dbReference>
<feature type="compositionally biased region" description="Basic and acidic residues" evidence="1">
    <location>
        <begin position="45"/>
        <end position="69"/>
    </location>
</feature>
<evidence type="ECO:0000313" key="2">
    <source>
        <dbReference type="EMBL" id="BBX88164.1"/>
    </source>
</evidence>
<reference evidence="2 3" key="1">
    <citation type="journal article" date="2019" name="Emerg. Microbes Infect.">
        <title>Comprehensive subspecies identification of 175 nontuberculous mycobacteria species based on 7547 genomic profiles.</title>
        <authorList>
            <person name="Matsumoto Y."/>
            <person name="Kinjo T."/>
            <person name="Motooka D."/>
            <person name="Nabeya D."/>
            <person name="Jung N."/>
            <person name="Uechi K."/>
            <person name="Horii T."/>
            <person name="Iida T."/>
            <person name="Fujita J."/>
            <person name="Nakamura S."/>
        </authorList>
    </citation>
    <scope>NUCLEOTIDE SEQUENCE [LARGE SCALE GENOMIC DNA]</scope>
    <source>
        <strain evidence="2 3">JCM 15296</strain>
        <plasmid evidence="2">pJCM15296</plasmid>
    </source>
</reference>
<evidence type="ECO:0000313" key="3">
    <source>
        <dbReference type="Proteomes" id="UP000465609"/>
    </source>
</evidence>
<organism evidence="2 3">
    <name type="scientific">Mycolicibacterium aubagnense</name>
    <dbReference type="NCBI Taxonomy" id="319707"/>
    <lineage>
        <taxon>Bacteria</taxon>
        <taxon>Bacillati</taxon>
        <taxon>Actinomycetota</taxon>
        <taxon>Actinomycetes</taxon>
        <taxon>Mycobacteriales</taxon>
        <taxon>Mycobacteriaceae</taxon>
        <taxon>Mycolicibacterium</taxon>
    </lineage>
</organism>
<keyword evidence="3" id="KW-1185">Reference proteome</keyword>
<proteinExistence type="predicted"/>